<dbReference type="EMBL" id="MT142147">
    <property type="protein sequence ID" value="QJA75199.1"/>
    <property type="molecule type" value="Genomic_DNA"/>
</dbReference>
<dbReference type="EMBL" id="MT143827">
    <property type="protein sequence ID" value="QJB03150.1"/>
    <property type="molecule type" value="Genomic_DNA"/>
</dbReference>
<evidence type="ECO:0000313" key="1">
    <source>
        <dbReference type="EMBL" id="QJA62237.1"/>
    </source>
</evidence>
<name>A0A6M3LU14_9ZZZZ</name>
<dbReference type="AlphaFoldDB" id="A0A6M3LU14"/>
<dbReference type="EMBL" id="MT141465">
    <property type="protein sequence ID" value="QJA62237.1"/>
    <property type="molecule type" value="Genomic_DNA"/>
</dbReference>
<accession>A0A6M3LU14</accession>
<proteinExistence type="predicted"/>
<protein>
    <submittedName>
        <fullName evidence="3">Uncharacterized protein</fullName>
    </submittedName>
</protein>
<organism evidence="3">
    <name type="scientific">viral metagenome</name>
    <dbReference type="NCBI Taxonomy" id="1070528"/>
    <lineage>
        <taxon>unclassified sequences</taxon>
        <taxon>metagenomes</taxon>
        <taxon>organismal metagenomes</taxon>
    </lineage>
</organism>
<evidence type="ECO:0000313" key="2">
    <source>
        <dbReference type="EMBL" id="QJA75199.1"/>
    </source>
</evidence>
<dbReference type="EMBL" id="MT143608">
    <property type="protein sequence ID" value="QJA98790.1"/>
    <property type="molecule type" value="Genomic_DNA"/>
</dbReference>
<sequence length="85" mass="9874">MEIIIKNKTRIPTPSRDEIKSMEKKGYVYAYPREIESEAAKTRRHNDKMLDESIKKGIKEGLDKIEYGYKPSEDLKKSGIISEVK</sequence>
<evidence type="ECO:0000313" key="4">
    <source>
        <dbReference type="EMBL" id="QJB03150.1"/>
    </source>
</evidence>
<reference evidence="3" key="1">
    <citation type="submission" date="2020-03" db="EMBL/GenBank/DDBJ databases">
        <title>The deep terrestrial virosphere.</title>
        <authorList>
            <person name="Holmfeldt K."/>
            <person name="Nilsson E."/>
            <person name="Simone D."/>
            <person name="Lopez-Fernandez M."/>
            <person name="Wu X."/>
            <person name="de Brujin I."/>
            <person name="Lundin D."/>
            <person name="Andersson A."/>
            <person name="Bertilsson S."/>
            <person name="Dopson M."/>
        </authorList>
    </citation>
    <scope>NUCLEOTIDE SEQUENCE</scope>
    <source>
        <strain evidence="3">MM171A01541</strain>
        <strain evidence="4">MM171B00878</strain>
        <strain evidence="2">MM415A01858</strain>
        <strain evidence="1">MM415B00808</strain>
    </source>
</reference>
<gene>
    <name evidence="3" type="ORF">MM171A01541_0007</name>
    <name evidence="4" type="ORF">MM171B00878_0014</name>
    <name evidence="2" type="ORF">MM415A01858_0009</name>
    <name evidence="1" type="ORF">MM415B00808_0022</name>
</gene>
<evidence type="ECO:0000313" key="3">
    <source>
        <dbReference type="EMBL" id="QJA98790.1"/>
    </source>
</evidence>